<sequence>MQNQGVAHVPITTSRRRILPAARPQTVHPRLLSNPNPPLHRRKSYSTAACQTCRKRKVKVRRCFKCNAARPTCSYCLSAAISCVYTTRSANETRSQALKRKLSEVEDRETTLQQIFEHLRDRPETESNEIVKRIKDGSDPACILRHIREGDLLLQLALVPETRYRFVFPYIEEMRASLVRPDNPYLGSWVYEWTKSSGSSVPQKLILAGQSNGNVEPQGPYSKPYHAAEVVDPLLGTVKPSEWTTVSSDDALMRKMLANYFLGNYEWLAPFQKDYFLEDMAAGRDGCCSSLLVNSVLAFASIAYSGLSRRYEYWNPRNLSYQFLAEAKRIWEVEITSGRTRITTIQASILIHLGHHFNAMDVLGAPYTQKAVDMAQRIGLFRSQGVIQQETRRSRARGFTAWALFNFHSLLAYAHLEPSLVNIAPAVPLPDPSTDPDWYGQIWLRYPLDAKLHTTHFPYLFRAQSELRVILADNWMQRYRVDQKEDWTPTTTLQAASDCLVSMRQWYGNLPEPLTAGRITFPSHLIMHMNYHNVIINLAHAVCVTGEAQAPENLEFYIQVRDASERHLETLVRLYYLRHGFKHFDCYLSHCLVQLGFMVLMRLSSPTRTNDLPQATTPSPPRNNPSTTNTEDKTTTTTEINTLRSTLFLAAKGIHEQGQSYFVGKALLRTLKAKMSPVEQQLLAQIIGDAEDRDPRVVAQMRHVRSRVLPSALSFADDPEVHQLGRLVEELGLGGDDGEEGIHVEYKKPSLSASVSL</sequence>
<proteinExistence type="predicted"/>
<dbReference type="InterPro" id="IPR053187">
    <property type="entry name" value="Notoamide_regulator"/>
</dbReference>
<organism evidence="4 5">
    <name type="scientific">Chaetomidium leptoderma</name>
    <dbReference type="NCBI Taxonomy" id="669021"/>
    <lineage>
        <taxon>Eukaryota</taxon>
        <taxon>Fungi</taxon>
        <taxon>Dikarya</taxon>
        <taxon>Ascomycota</taxon>
        <taxon>Pezizomycotina</taxon>
        <taxon>Sordariomycetes</taxon>
        <taxon>Sordariomycetidae</taxon>
        <taxon>Sordariales</taxon>
        <taxon>Chaetomiaceae</taxon>
        <taxon>Chaetomidium</taxon>
    </lineage>
</organism>
<dbReference type="EMBL" id="MU856912">
    <property type="protein sequence ID" value="KAK4154424.1"/>
    <property type="molecule type" value="Genomic_DNA"/>
</dbReference>
<dbReference type="Gene3D" id="4.10.240.10">
    <property type="entry name" value="Zn(2)-C6 fungal-type DNA-binding domain"/>
    <property type="match status" value="1"/>
</dbReference>
<reference evidence="4" key="1">
    <citation type="journal article" date="2023" name="Mol. Phylogenet. Evol.">
        <title>Genome-scale phylogeny and comparative genomics of the fungal order Sordariales.</title>
        <authorList>
            <person name="Hensen N."/>
            <person name="Bonometti L."/>
            <person name="Westerberg I."/>
            <person name="Brannstrom I.O."/>
            <person name="Guillou S."/>
            <person name="Cros-Aarteil S."/>
            <person name="Calhoun S."/>
            <person name="Haridas S."/>
            <person name="Kuo A."/>
            <person name="Mondo S."/>
            <person name="Pangilinan J."/>
            <person name="Riley R."/>
            <person name="LaButti K."/>
            <person name="Andreopoulos B."/>
            <person name="Lipzen A."/>
            <person name="Chen C."/>
            <person name="Yan M."/>
            <person name="Daum C."/>
            <person name="Ng V."/>
            <person name="Clum A."/>
            <person name="Steindorff A."/>
            <person name="Ohm R.A."/>
            <person name="Martin F."/>
            <person name="Silar P."/>
            <person name="Natvig D.O."/>
            <person name="Lalanne C."/>
            <person name="Gautier V."/>
            <person name="Ament-Velasquez S.L."/>
            <person name="Kruys A."/>
            <person name="Hutchinson M.I."/>
            <person name="Powell A.J."/>
            <person name="Barry K."/>
            <person name="Miller A.N."/>
            <person name="Grigoriev I.V."/>
            <person name="Debuchy R."/>
            <person name="Gladieux P."/>
            <person name="Hiltunen Thoren M."/>
            <person name="Johannesson H."/>
        </authorList>
    </citation>
    <scope>NUCLEOTIDE SEQUENCE</scope>
    <source>
        <strain evidence="4">CBS 538.74</strain>
    </source>
</reference>
<accession>A0AAN6VN60</accession>
<feature type="compositionally biased region" description="Low complexity" evidence="2">
    <location>
        <begin position="624"/>
        <end position="638"/>
    </location>
</feature>
<dbReference type="SUPFAM" id="SSF57701">
    <property type="entry name" value="Zn2/Cys6 DNA-binding domain"/>
    <property type="match status" value="1"/>
</dbReference>
<dbReference type="CDD" id="cd00067">
    <property type="entry name" value="GAL4"/>
    <property type="match status" value="1"/>
</dbReference>
<dbReference type="GO" id="GO:0008270">
    <property type="term" value="F:zinc ion binding"/>
    <property type="evidence" value="ECO:0007669"/>
    <property type="project" value="InterPro"/>
</dbReference>
<dbReference type="GO" id="GO:0000981">
    <property type="term" value="F:DNA-binding transcription factor activity, RNA polymerase II-specific"/>
    <property type="evidence" value="ECO:0007669"/>
    <property type="project" value="InterPro"/>
</dbReference>
<evidence type="ECO:0000313" key="4">
    <source>
        <dbReference type="EMBL" id="KAK4154424.1"/>
    </source>
</evidence>
<keyword evidence="1" id="KW-0539">Nucleus</keyword>
<dbReference type="PANTHER" id="PTHR47256:SF1">
    <property type="entry name" value="ZN(II)2CYS6 TRANSCRIPTION FACTOR (EUROFUNG)"/>
    <property type="match status" value="1"/>
</dbReference>
<evidence type="ECO:0000256" key="2">
    <source>
        <dbReference type="SAM" id="MobiDB-lite"/>
    </source>
</evidence>
<feature type="region of interest" description="Disordered" evidence="2">
    <location>
        <begin position="609"/>
        <end position="638"/>
    </location>
</feature>
<protein>
    <submittedName>
        <fullName evidence="4">Nitrogen assimilation transcription factor nirA</fullName>
    </submittedName>
</protein>
<dbReference type="AlphaFoldDB" id="A0AAN6VN60"/>
<dbReference type="InterPro" id="IPR036864">
    <property type="entry name" value="Zn2-C6_fun-type_DNA-bd_sf"/>
</dbReference>
<comment type="caution">
    <text evidence="4">The sequence shown here is derived from an EMBL/GenBank/DDBJ whole genome shotgun (WGS) entry which is preliminary data.</text>
</comment>
<feature type="domain" description="Zn(2)-C6 fungal-type" evidence="3">
    <location>
        <begin position="49"/>
        <end position="85"/>
    </location>
</feature>
<reference evidence="4" key="2">
    <citation type="submission" date="2023-05" db="EMBL/GenBank/DDBJ databases">
        <authorList>
            <consortium name="Lawrence Berkeley National Laboratory"/>
            <person name="Steindorff A."/>
            <person name="Hensen N."/>
            <person name="Bonometti L."/>
            <person name="Westerberg I."/>
            <person name="Brannstrom I.O."/>
            <person name="Guillou S."/>
            <person name="Cros-Aarteil S."/>
            <person name="Calhoun S."/>
            <person name="Haridas S."/>
            <person name="Kuo A."/>
            <person name="Mondo S."/>
            <person name="Pangilinan J."/>
            <person name="Riley R."/>
            <person name="Labutti K."/>
            <person name="Andreopoulos B."/>
            <person name="Lipzen A."/>
            <person name="Chen C."/>
            <person name="Yanf M."/>
            <person name="Daum C."/>
            <person name="Ng V."/>
            <person name="Clum A."/>
            <person name="Ohm R."/>
            <person name="Martin F."/>
            <person name="Silar P."/>
            <person name="Natvig D."/>
            <person name="Lalanne C."/>
            <person name="Gautier V."/>
            <person name="Ament-Velasquez S.L."/>
            <person name="Kruys A."/>
            <person name="Hutchinson M.I."/>
            <person name="Powell A.J."/>
            <person name="Barry K."/>
            <person name="Miller A.N."/>
            <person name="Grigoriev I.V."/>
            <person name="Debuchy R."/>
            <person name="Gladieux P."/>
            <person name="Thoren M.H."/>
            <person name="Johannesson H."/>
        </authorList>
    </citation>
    <scope>NUCLEOTIDE SEQUENCE</scope>
    <source>
        <strain evidence="4">CBS 538.74</strain>
    </source>
</reference>
<gene>
    <name evidence="4" type="ORF">C8A00DRAFT_42784</name>
</gene>
<keyword evidence="5" id="KW-1185">Reference proteome</keyword>
<dbReference type="Proteomes" id="UP001302745">
    <property type="component" value="Unassembled WGS sequence"/>
</dbReference>
<dbReference type="PANTHER" id="PTHR47256">
    <property type="entry name" value="ZN(II)2CYS6 TRANSCRIPTION FACTOR (EUROFUNG)-RELATED"/>
    <property type="match status" value="1"/>
</dbReference>
<dbReference type="PROSITE" id="PS50048">
    <property type="entry name" value="ZN2_CY6_FUNGAL_2"/>
    <property type="match status" value="1"/>
</dbReference>
<evidence type="ECO:0000313" key="5">
    <source>
        <dbReference type="Proteomes" id="UP001302745"/>
    </source>
</evidence>
<evidence type="ECO:0000259" key="3">
    <source>
        <dbReference type="PROSITE" id="PS50048"/>
    </source>
</evidence>
<dbReference type="CDD" id="cd12148">
    <property type="entry name" value="fungal_TF_MHR"/>
    <property type="match status" value="1"/>
</dbReference>
<name>A0AAN6VN60_9PEZI</name>
<dbReference type="InterPro" id="IPR001138">
    <property type="entry name" value="Zn2Cys6_DnaBD"/>
</dbReference>
<evidence type="ECO:0000256" key="1">
    <source>
        <dbReference type="ARBA" id="ARBA00023242"/>
    </source>
</evidence>